<evidence type="ECO:0000313" key="11">
    <source>
        <dbReference type="Ensembl" id="ENSLCAP00010038058.1"/>
    </source>
</evidence>
<dbReference type="InterPro" id="IPR013783">
    <property type="entry name" value="Ig-like_fold"/>
</dbReference>
<evidence type="ECO:0000259" key="10">
    <source>
        <dbReference type="PROSITE" id="PS50853"/>
    </source>
</evidence>
<feature type="compositionally biased region" description="Acidic residues" evidence="8">
    <location>
        <begin position="1546"/>
        <end position="1555"/>
    </location>
</feature>
<organism evidence="11 12">
    <name type="scientific">Lates calcarifer</name>
    <name type="common">Barramundi</name>
    <name type="synonym">Holocentrus calcarifer</name>
    <dbReference type="NCBI Taxonomy" id="8187"/>
    <lineage>
        <taxon>Eukaryota</taxon>
        <taxon>Metazoa</taxon>
        <taxon>Chordata</taxon>
        <taxon>Craniata</taxon>
        <taxon>Vertebrata</taxon>
        <taxon>Euteleostomi</taxon>
        <taxon>Actinopterygii</taxon>
        <taxon>Neopterygii</taxon>
        <taxon>Teleostei</taxon>
        <taxon>Neoteleostei</taxon>
        <taxon>Acanthomorphata</taxon>
        <taxon>Carangaria</taxon>
        <taxon>Carangaria incertae sedis</taxon>
        <taxon>Centropomidae</taxon>
        <taxon>Lates</taxon>
    </lineage>
</organism>
<dbReference type="SUPFAM" id="SSF49265">
    <property type="entry name" value="Fibronectin type III"/>
    <property type="match status" value="2"/>
</dbReference>
<dbReference type="Pfam" id="PF25523">
    <property type="entry name" value="Ig_RIMBP2"/>
    <property type="match status" value="1"/>
</dbReference>
<evidence type="ECO:0000259" key="9">
    <source>
        <dbReference type="PROSITE" id="PS50002"/>
    </source>
</evidence>
<feature type="region of interest" description="Disordered" evidence="8">
    <location>
        <begin position="187"/>
        <end position="226"/>
    </location>
</feature>
<evidence type="ECO:0000256" key="3">
    <source>
        <dbReference type="ARBA" id="ARBA00022443"/>
    </source>
</evidence>
<accession>A0A4W6EKU9</accession>
<reference evidence="11" key="3">
    <citation type="submission" date="2025-09" db="UniProtKB">
        <authorList>
            <consortium name="Ensembl"/>
        </authorList>
    </citation>
    <scope>IDENTIFICATION</scope>
</reference>
<evidence type="ECO:0000256" key="8">
    <source>
        <dbReference type="SAM" id="MobiDB-lite"/>
    </source>
</evidence>
<dbReference type="InterPro" id="IPR036116">
    <property type="entry name" value="FN3_sf"/>
</dbReference>
<dbReference type="FunFam" id="2.30.30.40:FF:000006">
    <property type="entry name" value="RIMS-binding protein 2 isoform X1"/>
    <property type="match status" value="1"/>
</dbReference>
<feature type="compositionally biased region" description="Polar residues" evidence="8">
    <location>
        <begin position="259"/>
        <end position="272"/>
    </location>
</feature>
<feature type="coiled-coil region" evidence="7">
    <location>
        <begin position="389"/>
        <end position="449"/>
    </location>
</feature>
<evidence type="ECO:0000313" key="12">
    <source>
        <dbReference type="Proteomes" id="UP000314980"/>
    </source>
</evidence>
<feature type="region of interest" description="Disordered" evidence="8">
    <location>
        <begin position="1"/>
        <end position="23"/>
    </location>
</feature>
<proteinExistence type="inferred from homology"/>
<feature type="compositionally biased region" description="Basic and acidic residues" evidence="8">
    <location>
        <begin position="1533"/>
        <end position="1544"/>
    </location>
</feature>
<keyword evidence="5" id="KW-0677">Repeat</keyword>
<dbReference type="InterPro" id="IPR003961">
    <property type="entry name" value="FN3_dom"/>
</dbReference>
<evidence type="ECO:0000256" key="6">
    <source>
        <dbReference type="PROSITE-ProRule" id="PRU00192"/>
    </source>
</evidence>
<dbReference type="InterPro" id="IPR040325">
    <property type="entry name" value="RIMBP1/2/3"/>
</dbReference>
<dbReference type="Pfam" id="PF07653">
    <property type="entry name" value="SH3_2"/>
    <property type="match status" value="1"/>
</dbReference>
<evidence type="ECO:0000256" key="2">
    <source>
        <dbReference type="ARBA" id="ARBA00010749"/>
    </source>
</evidence>
<comment type="similarity">
    <text evidence="2">Belongs to the RIMBP family.</text>
</comment>
<dbReference type="PROSITE" id="PS50853">
    <property type="entry name" value="FN3"/>
    <property type="match status" value="1"/>
</dbReference>
<keyword evidence="4" id="KW-0963">Cytoplasm</keyword>
<evidence type="ECO:0000256" key="7">
    <source>
        <dbReference type="SAM" id="Coils"/>
    </source>
</evidence>
<dbReference type="Pfam" id="PF25566">
    <property type="entry name" value="RIMB1_N"/>
    <property type="match status" value="1"/>
</dbReference>
<dbReference type="GeneTree" id="ENSGT00950000183203"/>
<comment type="subcellular location">
    <subcellularLocation>
        <location evidence="1">Cytoplasm</location>
    </subcellularLocation>
</comment>
<feature type="region of interest" description="Disordered" evidence="8">
    <location>
        <begin position="450"/>
        <end position="532"/>
    </location>
</feature>
<dbReference type="FunFam" id="2.60.40.10:FF:000072">
    <property type="entry name" value="RIMS-binding protein 2 isoform X1"/>
    <property type="match status" value="1"/>
</dbReference>
<feature type="region of interest" description="Disordered" evidence="8">
    <location>
        <begin position="762"/>
        <end position="823"/>
    </location>
</feature>
<dbReference type="InterPro" id="IPR057884">
    <property type="entry name" value="FN3_RIM-BP1/2/3"/>
</dbReference>
<dbReference type="SMART" id="SM00060">
    <property type="entry name" value="FN3"/>
    <property type="match status" value="3"/>
</dbReference>
<evidence type="ECO:0000256" key="1">
    <source>
        <dbReference type="ARBA" id="ARBA00004496"/>
    </source>
</evidence>
<feature type="compositionally biased region" description="Basic and acidic residues" evidence="8">
    <location>
        <begin position="768"/>
        <end position="780"/>
    </location>
</feature>
<feature type="compositionally biased region" description="Low complexity" evidence="8">
    <location>
        <begin position="956"/>
        <end position="970"/>
    </location>
</feature>
<feature type="compositionally biased region" description="Low complexity" evidence="8">
    <location>
        <begin position="784"/>
        <end position="795"/>
    </location>
</feature>
<dbReference type="CDD" id="cd00063">
    <property type="entry name" value="FN3"/>
    <property type="match status" value="2"/>
</dbReference>
<reference evidence="11" key="2">
    <citation type="submission" date="2025-08" db="UniProtKB">
        <authorList>
            <consortium name="Ensembl"/>
        </authorList>
    </citation>
    <scope>IDENTIFICATION</scope>
</reference>
<feature type="coiled-coil region" evidence="7">
    <location>
        <begin position="288"/>
        <end position="365"/>
    </location>
</feature>
<feature type="compositionally biased region" description="Basic and acidic residues" evidence="8">
    <location>
        <begin position="495"/>
        <end position="504"/>
    </location>
</feature>
<evidence type="ECO:0000256" key="4">
    <source>
        <dbReference type="ARBA" id="ARBA00022490"/>
    </source>
</evidence>
<dbReference type="Proteomes" id="UP000314980">
    <property type="component" value="Unassembled WGS sequence"/>
</dbReference>
<dbReference type="Gene3D" id="2.30.30.40">
    <property type="entry name" value="SH3 Domains"/>
    <property type="match status" value="1"/>
</dbReference>
<sequence length="1577" mass="174542">MRKDRDNPLALSSKKPCQSRTDYGRELERLRADLEAEKDRTQQAHGELCVELRRLREEAEREQQRAVRELRARRGYQKDRHGQLLANEVNIKDAGRRSKVESAGKEAFCLCSGETYKKLEQLLLTLYEKINGEQAFYKLHHRQEFELEKAIFLCHLLEAHRRLLQEKQRGGRHGFILKSLSRKPAQEVSDNSCQTLQKSQSASHSSKKKTKQDQQKQSSGRDLRAADPCTTTAVVDTCWSSSLNICHPHNTPHAGWDNQPPSCTESSGSDEPSPSKCMDRNMENGTDYGFLVRQNSELLRALDELEKTCTTLREENGLLRKSSAPETEEKVRRLRRKNTELAVLAKRLEERARKLQEANLKVVNSPSLMRPGSVEQYKRAFARQRARDLAQHADALLSKDKEIAALQQECRELEARLGSTKGSPPPSGRVEFEKLLRESQREVLRLQRQLSVTSSTQQHNHSPDPSGPPKLGGNEKEEGEEKVVGETPCVALDEAPSRCEKTPGEEEESGLRVTPPPGLSLTPSHQEEHTEEQRLQFLESELSKKRKECENLEHEVKKRQKRCLDLESQLEDERCKNEQLKEEADLLRRKAQLLDQTRAENEELREDLSEVTAQHNSVLEENQRLRAKLENLEQVLKHMREVAERRQQLELEHEQALAILKFKQDEIKRLQRAQLFAKREHEGVVQMLESKVRELEEKCRSQSEQFGLLSQELEKFRLQASKVDLAGSSLLNNPSLSVLTNGVGLTTERDVAAALRMGATPHAAGLSRVERSPVTKHRELPTISVSKSGSSSSKSETTHLTPKSDTHLSPHKSSPTHEVDTASEVEELDIDVAPAPYTASRGAAKLQVFIARYSYNPYDGPNDNPEVELPLTAGEYIYVYGDMDDDGFYEGELMDGRRGLVPSNFVERVSDDDVMSTHHPETGDMSHNSLLDSSLHSASHQHHLHMGVSASERTEASAASGPASAPSDSASALAVPAPLTNGLDLDLEEVGVDIVPYPRKLTLIKQLAKSIIIGWDPPLVPAGWGNVWSYNVYVDQELRLNVPFGAQTKAVLERLDINLKAYRVSVQSLTEKGLSDQLRCSMLVGRDVCVAPTQLRVERITATSANLTWLPSNSNYVHIVSLNEEECELVKAGCYSLCLNNLLPSLQYTVKVEARPHRTPWELPVERREHRSTTITFTTLMAGPPDAPLDVQLEHGPSPGIALISWLPVTIDAAGTSNGVRVTGYTIYADKKKVLEVSSPTAGSALLGPSQIQSLQAAQELTVRTMSAHGESCDSLPVNVPSKLAAIMAGPAITAPVVPPPLPCAPVGPSSLPSPPSYMNSAAKVSMLPSTLPSDAHNTGLTVEPAANPPHVLLSEDLLLSASYVKAWANPSSAAALAVCGASLPEPPAINPVVNVTSPTTSAPQPSPIAAPASAQAPVSAATAVLEQRRDTDSPGTIRPFPSITEFIEDPSAKLGTPERIPTPPKAPIADLLNPQDINLLRPPSTSPLESEVEDEQENTRLVSIEEFLRQDQEPAYSRRQQSYGRGLVEPQSDYHADNSRSDLSDILEEEEEDLYSDHLGEPQARGYTVGANRVKE</sequence>
<protein>
    <submittedName>
        <fullName evidence="11">TSPO associated protein 1</fullName>
    </submittedName>
</protein>
<feature type="compositionally biased region" description="Basic and acidic residues" evidence="8">
    <location>
        <begin position="211"/>
        <end position="225"/>
    </location>
</feature>
<feature type="compositionally biased region" description="Polar residues" evidence="8">
    <location>
        <begin position="450"/>
        <end position="460"/>
    </location>
</feature>
<dbReference type="SMART" id="SM00326">
    <property type="entry name" value="SH3"/>
    <property type="match status" value="1"/>
</dbReference>
<dbReference type="InterPro" id="IPR001452">
    <property type="entry name" value="SH3_domain"/>
</dbReference>
<feature type="region of interest" description="Disordered" evidence="8">
    <location>
        <begin position="251"/>
        <end position="275"/>
    </location>
</feature>
<dbReference type="Ensembl" id="ENSLCAT00010038962.1">
    <property type="protein sequence ID" value="ENSLCAP00010038058.1"/>
    <property type="gene ID" value="ENSLCAG00010017830.1"/>
</dbReference>
<dbReference type="PANTHER" id="PTHR14234:SF20">
    <property type="entry name" value="PERIPHERAL-TYPE BENZODIAZEPINE RECEPTOR-ASSOCIATED PROTEIN 1"/>
    <property type="match status" value="1"/>
</dbReference>
<dbReference type="STRING" id="8187.ENSLCAP00010038058"/>
<feature type="region of interest" description="Disordered" evidence="8">
    <location>
        <begin position="942"/>
        <end position="970"/>
    </location>
</feature>
<feature type="compositionally biased region" description="Basic and acidic residues" evidence="8">
    <location>
        <begin position="473"/>
        <end position="484"/>
    </location>
</feature>
<dbReference type="InterPro" id="IPR057950">
    <property type="entry name" value="RIMB1/RIM3A-C-like_N"/>
</dbReference>
<reference evidence="12" key="1">
    <citation type="submission" date="2015-09" db="EMBL/GenBank/DDBJ databases">
        <authorList>
            <person name="Sai Rama Sridatta P."/>
        </authorList>
    </citation>
    <scope>NUCLEOTIDE SEQUENCE [LARGE SCALE GENOMIC DNA]</scope>
</reference>
<dbReference type="Gene3D" id="2.60.40.10">
    <property type="entry name" value="Immunoglobulins"/>
    <property type="match status" value="2"/>
</dbReference>
<dbReference type="InParanoid" id="A0A4W6EKU9"/>
<feature type="domain" description="SH3" evidence="9">
    <location>
        <begin position="844"/>
        <end position="911"/>
    </location>
</feature>
<feature type="domain" description="Fibronectin type-III" evidence="10">
    <location>
        <begin position="1091"/>
        <end position="1182"/>
    </location>
</feature>
<name>A0A4W6EKU9_LATCA</name>
<dbReference type="CDD" id="cd12014">
    <property type="entry name" value="SH3_RIM-BP_1"/>
    <property type="match status" value="1"/>
</dbReference>
<dbReference type="FunFam" id="2.60.40.10:FF:000643">
    <property type="entry name" value="RIMS-binding protein 2 isoform X1"/>
    <property type="match status" value="1"/>
</dbReference>
<dbReference type="PANTHER" id="PTHR14234">
    <property type="entry name" value="RIM BINDING PROTEIN-RELATED"/>
    <property type="match status" value="1"/>
</dbReference>
<evidence type="ECO:0000256" key="5">
    <source>
        <dbReference type="ARBA" id="ARBA00022737"/>
    </source>
</evidence>
<keyword evidence="7" id="KW-0175">Coiled coil</keyword>
<keyword evidence="3 6" id="KW-0728">SH3 domain</keyword>
<keyword evidence="12" id="KW-1185">Reference proteome</keyword>
<dbReference type="SUPFAM" id="SSF50044">
    <property type="entry name" value="SH3-domain"/>
    <property type="match status" value="1"/>
</dbReference>
<gene>
    <name evidence="11" type="primary">TSPOAP1</name>
</gene>
<dbReference type="InterPro" id="IPR036028">
    <property type="entry name" value="SH3-like_dom_sf"/>
</dbReference>
<dbReference type="PROSITE" id="PS50002">
    <property type="entry name" value="SH3"/>
    <property type="match status" value="1"/>
</dbReference>
<feature type="region of interest" description="Disordered" evidence="8">
    <location>
        <begin position="1512"/>
        <end position="1577"/>
    </location>
</feature>